<feature type="signal peptide" evidence="1">
    <location>
        <begin position="1"/>
        <end position="22"/>
    </location>
</feature>
<keyword evidence="1" id="KW-0732">Signal</keyword>
<dbReference type="RefSeq" id="WP_048365528.1">
    <property type="nucleotide sequence ID" value="NZ_JYLF01000007.1"/>
</dbReference>
<dbReference type="EMBL" id="JYLF01000007">
    <property type="protein sequence ID" value="KMN12752.1"/>
    <property type="molecule type" value="Genomic_DNA"/>
</dbReference>
<dbReference type="PATRIC" id="fig|1608994.3.peg.4155"/>
<evidence type="ECO:0000313" key="3">
    <source>
        <dbReference type="Proteomes" id="UP000036325"/>
    </source>
</evidence>
<organism evidence="2 3">
    <name type="scientific">Pseudomonas weihenstephanensis</name>
    <dbReference type="NCBI Taxonomy" id="1608994"/>
    <lineage>
        <taxon>Bacteria</taxon>
        <taxon>Pseudomonadati</taxon>
        <taxon>Pseudomonadota</taxon>
        <taxon>Gammaproteobacteria</taxon>
        <taxon>Pseudomonadales</taxon>
        <taxon>Pseudomonadaceae</taxon>
        <taxon>Pseudomonas</taxon>
    </lineage>
</organism>
<evidence type="ECO:0000313" key="2">
    <source>
        <dbReference type="EMBL" id="KMN12752.1"/>
    </source>
</evidence>
<dbReference type="InterPro" id="IPR032774">
    <property type="entry name" value="WG_beta_rep"/>
</dbReference>
<dbReference type="PANTHER" id="PTHR37841">
    <property type="entry name" value="GLR2918 PROTEIN"/>
    <property type="match status" value="1"/>
</dbReference>
<dbReference type="PANTHER" id="PTHR37841:SF1">
    <property type="entry name" value="DUF3298 DOMAIN-CONTAINING PROTEIN"/>
    <property type="match status" value="1"/>
</dbReference>
<gene>
    <name evidence="2" type="ORF">TU86_17310</name>
</gene>
<sequence>MERIFSARLAPLAFSLSALFLAGCNEDTAPKTDTAQPAALASMVIPVCVNDECLVLDQNGTMLVNGDNTYAVTLSIPLTNTFIFAEDGQWNLANANGSQIIKPNFTDGLRLLTPGYFGFERDGKFGVMDQQGNEVQAPAYDEIYSGGDLPPGMGQYIVYGIDEKFGLLSADGHVVTEPLFDSLTTDKDIALAGGWILAERDAQNWVINLQTGETKQVGFDKFVEYANDHFVVSLGSKKGLADASKKLLTDLKYYWMGVPGNGLVAFKENYDSPCGYLDFQGKVAIAPAYAECEVFGQKGAMVKPMTADGDRGKFSFIARTGQALTEPTFDWAGPAVHAPMGMFKNAPGYTQTGTLQNMFVAYYGIFDTDKGIELLKPEYVQVGVLTPDLFVFAKPDSPTKTVTFLGSANQQPTLGVMNASGKVLIEPGQYLNITLDKSGRFIRAMTESTRQTNTALYDLKGKLLVPAQWQEVVIDEARGALFAYALEGTPNDETRSLRALYSLNGTPSFQTRTVGCDVQQVIDGSGKVVWPTDPENFCGEPEDDEAADTQ</sequence>
<protein>
    <submittedName>
        <fullName evidence="2">KWG repeat-containing protein</fullName>
    </submittedName>
</protein>
<proteinExistence type="predicted"/>
<dbReference type="OrthoDB" id="8176121at2"/>
<evidence type="ECO:0000256" key="1">
    <source>
        <dbReference type="SAM" id="SignalP"/>
    </source>
</evidence>
<dbReference type="PROSITE" id="PS51257">
    <property type="entry name" value="PROKAR_LIPOPROTEIN"/>
    <property type="match status" value="1"/>
</dbReference>
<dbReference type="Proteomes" id="UP000036325">
    <property type="component" value="Unassembled WGS sequence"/>
</dbReference>
<accession>A0A0J6IKU8</accession>
<name>A0A0J6IKU8_9PSED</name>
<comment type="caution">
    <text evidence="2">The sequence shown here is derived from an EMBL/GenBank/DDBJ whole genome shotgun (WGS) entry which is preliminary data.</text>
</comment>
<feature type="chain" id="PRO_5005274885" evidence="1">
    <location>
        <begin position="23"/>
        <end position="550"/>
    </location>
</feature>
<dbReference type="Pfam" id="PF14903">
    <property type="entry name" value="WG_beta_rep"/>
    <property type="match status" value="1"/>
</dbReference>
<dbReference type="STRING" id="1608994.TU86_17310"/>
<dbReference type="AlphaFoldDB" id="A0A0J6IKU8"/>
<reference evidence="2 3" key="1">
    <citation type="submission" date="2015-02" db="EMBL/GenBank/DDBJ databases">
        <title>Pseudomonas helleri sp. nov. and Pseudomonas weihenstephanensis sp. nov., isolated from raw cows milk.</title>
        <authorList>
            <person name="von Neubeck M."/>
            <person name="Huptas C."/>
            <person name="Wenning M."/>
            <person name="Scherer S."/>
        </authorList>
    </citation>
    <scope>NUCLEOTIDE SEQUENCE [LARGE SCALE GENOMIC DNA]</scope>
    <source>
        <strain evidence="2 3">DSM 29166</strain>
    </source>
</reference>